<dbReference type="InterPro" id="IPR000408">
    <property type="entry name" value="Reg_chr_condens"/>
</dbReference>
<dbReference type="InterPro" id="IPR058923">
    <property type="entry name" value="RCC1-like_dom"/>
</dbReference>
<feature type="domain" description="Pesticidal crystal protein Cry22Aa Ig-like" evidence="2">
    <location>
        <begin position="505"/>
        <end position="576"/>
    </location>
</feature>
<dbReference type="EMBL" id="JAQNDM010000002">
    <property type="protein sequence ID" value="MDC0710749.1"/>
    <property type="molecule type" value="Genomic_DNA"/>
</dbReference>
<accession>A0ABT5DAW6</accession>
<keyword evidence="1" id="KW-0677">Repeat</keyword>
<evidence type="ECO:0000313" key="4">
    <source>
        <dbReference type="EMBL" id="MDC0710749.1"/>
    </source>
</evidence>
<feature type="domain" description="Pesticidal crystal protein Cry22Aa Ig-like" evidence="2">
    <location>
        <begin position="664"/>
        <end position="735"/>
    </location>
</feature>
<feature type="domain" description="RCC1-like" evidence="3">
    <location>
        <begin position="1522"/>
        <end position="1774"/>
    </location>
</feature>
<organism evidence="4 5">
    <name type="scientific">Stigmatella ashevillensis</name>
    <dbReference type="NCBI Taxonomy" id="2995309"/>
    <lineage>
        <taxon>Bacteria</taxon>
        <taxon>Pseudomonadati</taxon>
        <taxon>Myxococcota</taxon>
        <taxon>Myxococcia</taxon>
        <taxon>Myxococcales</taxon>
        <taxon>Cystobacterineae</taxon>
        <taxon>Archangiaceae</taxon>
        <taxon>Stigmatella</taxon>
    </lineage>
</organism>
<proteinExistence type="predicted"/>
<protein>
    <submittedName>
        <fullName evidence="4">DUF5011 domain-containing protein</fullName>
    </submittedName>
</protein>
<dbReference type="PROSITE" id="PS50012">
    <property type="entry name" value="RCC1_3"/>
    <property type="match status" value="14"/>
</dbReference>
<feature type="domain" description="Pesticidal crystal protein Cry22Aa Ig-like" evidence="2">
    <location>
        <begin position="438"/>
        <end position="496"/>
    </location>
</feature>
<dbReference type="InterPro" id="IPR013783">
    <property type="entry name" value="Ig-like_fold"/>
</dbReference>
<sequence length="1875" mass="191586">MSEAPHPPGKAASTGKVLILGSSVTGGQASREAQAAARLGYPATVVTPEQWRAMTLEQFQAYRGILIGDGACERGLSAVQAAIDTRHVWGGAIDGNVVITGSDAANNGTPQIIENAVSYIVEQVDKTGMYISLGCAYQNAPPETPVPLLEPFGPFTVAGTGCFPDGGHIFLMQSAYYLTEGLFLNDEALAGDKGCVTRAVFSSYPQNTFAPVALALDGTGTLPEASPYLEYFEMHEGSPKVYTGTPYMVTRGSMAYSLGCGMGSAGWVCDQYVWGNGRPAEPGTPPEETCSFSCQNNWCGDGHVDAAQGEECDEGSLNGRAADASAPPGTCSSFCKRMPGATGVPPTALCRNLKLSVAQTCGVEGWVDNGSSDPDGDLVGCQQVPAGPYGPGTTDVTLTCTDSKGNTGSCSAAIMVLDQNKPVLTLVGGHENVECAQGSYSDQGATAADVCEGDLTGQIAVRGTVHLDVVGQYALTYDVKDASGNAANPVSRIVTVSDSIEPTVTVMGALAQQIECGSGPFNDPGATAHDACEGVVPALPSTTVDPGVPGVVTIAYSATDSSGNRATSPVARTVAVNDNEPPLLVLRGSATTALECGTPYADPGATANDMCFGNLTSSITKTGAINDKQVGAQVLTYEVSDSAGHRASPVTRRVTVDDTVAPVITLVGEANPVIACGAAYIDPGARATDACDGELTSHIVATRAQVPGQSRRFTITYSVKDLRGNVAPSVTRTVTLVGDSHLCPPEWIWRRGTLSAEQVSAAAASFGTVYLAGHSLGQMGEEPSAGGQDVFVARLSEEGAQKWLKRLGSASSDTAAGVAVDDRNSQDVSLYVTGYTGGALEGNANAGGQDVFLARYNAAGTRLWVRQWGTPAGDFAQAVATAPDGSIYVAGYTSAGLDGNAPSGGQDLFLVKYDAAGNRLWTRQRGSPKNDQAKGVAVAADGSVYVTGYTFGGLDGAANPSATTSDLFLVKYDAAGRWQWTRQRGTAGTEVAQAVATSRRVNGEVEVYVAGRTSGASGMGLDGNPLLGNYDIVLLKYDAAGQWKWTRQTGTPAEDSASAVTSDGGGNVYVTGSVPADLVTGAALDGNDLILLKYSAEGALLSRRQLGSAPGASSSDWGQAVAVDRGRAVYVAGYMEGELAGTVATGGKDAVVMKYLDGCETNTPGACFVGYGWGRPGWLLPAAGSYHSFALRGDGTVKAWGANSTGQLGDGTTVQRLSPGLVAGLSNVAALTGGDSHSLALSAEGTLYAWGLNSAGQLGDGTTTQRTAPVPVPGLSHVVASAGGRNHSLALLDDGTVRAWGQNTTGQLGDGTTTQRLSPVPVLALSNVKAVAAGRGHSLALMADGTVRAWGQNTYGQLGDGATTQRTTPVVVTGITQAVAIAAGEYFSLALMADGTVRAWGQNTYGQLGDGTTTQRLSPVEISSLADVMGLTAGYSHGLALLKDGTVRAWGLNTSGQLGNGTLDNSLVPVAVSGLTGATAIAGGLSHSLAVLADGTLRTWGYNYYGQLGNGISALWASPVETALPSGVAELSAGAWHSLALRGNGTVLAWGQNVRGQLGDGTVSPDRVAPVAVVGLSGVTEAVAGGDHSLALRQDGTVWAWGLNTSGQLGDGTPEAQRLVPVRVEGLSTVAAIAAGENHSLALMADGTVQAWGQNTYGQLGHGTTTDSRIPSAVLNLSGVIAVAAGQSHSLALLADGTVRAWGNNTAGQLGDGSRTHRNIPVAVSALSGVIAMEAGDTHSLALMADGTVRAWGQNTYGQLGDGTTTQRLTPVAVAGLSRVVSLGTGQYHSLALREDGVLWAWGRSNAGQLGDGTLTNRLSPVQVPGIANAVTFAGGAQHSLALQANGTVMGWGYNLFGQLGNTERGYEPHPVLIP</sequence>
<gene>
    <name evidence="4" type="ORF">POL68_19895</name>
</gene>
<dbReference type="PANTHER" id="PTHR22870:SF408">
    <property type="entry name" value="OS09G0560450 PROTEIN"/>
    <property type="match status" value="1"/>
</dbReference>
<feature type="domain" description="RCC1-like" evidence="3">
    <location>
        <begin position="1278"/>
        <end position="1511"/>
    </location>
</feature>
<dbReference type="PROSITE" id="PS00626">
    <property type="entry name" value="RCC1_2"/>
    <property type="match status" value="9"/>
</dbReference>
<dbReference type="Pfam" id="PF25390">
    <property type="entry name" value="WD40_RLD"/>
    <property type="match status" value="2"/>
</dbReference>
<dbReference type="PRINTS" id="PR00633">
    <property type="entry name" value="RCCNDNSATION"/>
</dbReference>
<dbReference type="InterPro" id="IPR051210">
    <property type="entry name" value="Ub_ligase/GEF_domain"/>
</dbReference>
<dbReference type="SUPFAM" id="SSF50985">
    <property type="entry name" value="RCC1/BLIP-II"/>
    <property type="match status" value="2"/>
</dbReference>
<evidence type="ECO:0000256" key="1">
    <source>
        <dbReference type="ARBA" id="ARBA00022737"/>
    </source>
</evidence>
<evidence type="ECO:0000259" key="3">
    <source>
        <dbReference type="Pfam" id="PF25390"/>
    </source>
</evidence>
<feature type="domain" description="Pesticidal crystal protein Cry22Aa Ig-like" evidence="2">
    <location>
        <begin position="586"/>
        <end position="656"/>
    </location>
</feature>
<dbReference type="InterPro" id="IPR032179">
    <property type="entry name" value="Cry22Aa_Ig-like"/>
</dbReference>
<comment type="caution">
    <text evidence="4">The sequence shown here is derived from an EMBL/GenBank/DDBJ whole genome shotgun (WGS) entry which is preliminary data.</text>
</comment>
<evidence type="ECO:0000259" key="2">
    <source>
        <dbReference type="Pfam" id="PF16403"/>
    </source>
</evidence>
<name>A0ABT5DAW6_9BACT</name>
<dbReference type="Gene3D" id="2.130.10.30">
    <property type="entry name" value="Regulator of chromosome condensation 1/beta-lactamase-inhibitor protein II"/>
    <property type="match status" value="4"/>
</dbReference>
<dbReference type="RefSeq" id="WP_272140481.1">
    <property type="nucleotide sequence ID" value="NZ_JAQNDM010000002.1"/>
</dbReference>
<dbReference type="Pfam" id="PF00415">
    <property type="entry name" value="RCC1"/>
    <property type="match status" value="2"/>
</dbReference>
<reference evidence="4 5" key="1">
    <citation type="submission" date="2022-11" db="EMBL/GenBank/DDBJ databases">
        <title>Minimal conservation of predation-associated metabolite biosynthetic gene clusters underscores biosynthetic potential of Myxococcota including descriptions for ten novel species: Archangium lansinium sp. nov., Myxococcus landrumus sp. nov., Nannocystis bai.</title>
        <authorList>
            <person name="Ahearne A."/>
            <person name="Stevens C."/>
            <person name="Dowd S."/>
        </authorList>
    </citation>
    <scope>NUCLEOTIDE SEQUENCE [LARGE SCALE GENOMIC DNA]</scope>
    <source>
        <strain evidence="4 5">NCWAL01</strain>
    </source>
</reference>
<dbReference type="PANTHER" id="PTHR22870">
    <property type="entry name" value="REGULATOR OF CHROMOSOME CONDENSATION"/>
    <property type="match status" value="1"/>
</dbReference>
<dbReference type="Pfam" id="PF16403">
    <property type="entry name" value="Bact_surface_Ig-like"/>
    <property type="match status" value="4"/>
</dbReference>
<dbReference type="SUPFAM" id="SSF101898">
    <property type="entry name" value="NHL repeat"/>
    <property type="match status" value="1"/>
</dbReference>
<dbReference type="InterPro" id="IPR009091">
    <property type="entry name" value="RCC1/BLIP-II"/>
</dbReference>
<evidence type="ECO:0000313" key="5">
    <source>
        <dbReference type="Proteomes" id="UP001221838"/>
    </source>
</evidence>
<dbReference type="Proteomes" id="UP001221838">
    <property type="component" value="Unassembled WGS sequence"/>
</dbReference>
<dbReference type="Gene3D" id="2.60.40.10">
    <property type="entry name" value="Immunoglobulins"/>
    <property type="match status" value="4"/>
</dbReference>
<keyword evidence="5" id="KW-1185">Reference proteome</keyword>